<organism evidence="1 2">
    <name type="scientific">Hepatospora eriocheir</name>
    <dbReference type="NCBI Taxonomy" id="1081669"/>
    <lineage>
        <taxon>Eukaryota</taxon>
        <taxon>Fungi</taxon>
        <taxon>Fungi incertae sedis</taxon>
        <taxon>Microsporidia</taxon>
        <taxon>Hepatosporidae</taxon>
        <taxon>Hepatospora</taxon>
    </lineage>
</organism>
<reference evidence="1 2" key="1">
    <citation type="journal article" date="2017" name="Environ. Microbiol.">
        <title>Decay of the glycolytic pathway and adaptation to intranuclear parasitism within Enterocytozoonidae microsporidia.</title>
        <authorList>
            <person name="Wiredu Boakye D."/>
            <person name="Jaroenlak P."/>
            <person name="Prachumwat A."/>
            <person name="Williams T.A."/>
            <person name="Bateman K.S."/>
            <person name="Itsathitphaisarn O."/>
            <person name="Sritunyalucksana K."/>
            <person name="Paszkiewicz K.H."/>
            <person name="Moore K.A."/>
            <person name="Stentiford G.D."/>
            <person name="Williams B.A."/>
        </authorList>
    </citation>
    <scope>NUCLEOTIDE SEQUENCE [LARGE SCALE GENOMIC DNA]</scope>
    <source>
        <strain evidence="2">canceri</strain>
    </source>
</reference>
<gene>
    <name evidence="1" type="ORF">A0H76_650</name>
</gene>
<comment type="caution">
    <text evidence="1">The sequence shown here is derived from an EMBL/GenBank/DDBJ whole genome shotgun (WGS) entry which is preliminary data.</text>
</comment>
<accession>A0A1X0QII1</accession>
<dbReference type="VEuPathDB" id="MicrosporidiaDB:A0H76_650"/>
<dbReference type="EMBL" id="LTAI01000166">
    <property type="protein sequence ID" value="ORD99556.1"/>
    <property type="molecule type" value="Genomic_DNA"/>
</dbReference>
<proteinExistence type="predicted"/>
<sequence>MKIQPKATEYANGSIGYTTEIIDTEIKTTEFDTFTNQQFRLNHELKNEVILGMDFIRDNQVDILFSLDKIQINGKVKSLAVGTTPDKELLDKSKIYSIKESDILKDIQIFWIYVNKIIHL</sequence>
<dbReference type="Proteomes" id="UP000192501">
    <property type="component" value="Unassembled WGS sequence"/>
</dbReference>
<protein>
    <submittedName>
        <fullName evidence="1">Uncharacterized protein</fullName>
    </submittedName>
</protein>
<name>A0A1X0QII1_9MICR</name>
<evidence type="ECO:0000313" key="2">
    <source>
        <dbReference type="Proteomes" id="UP000192501"/>
    </source>
</evidence>
<evidence type="ECO:0000313" key="1">
    <source>
        <dbReference type="EMBL" id="ORD99556.1"/>
    </source>
</evidence>
<dbReference type="AlphaFoldDB" id="A0A1X0QII1"/>